<feature type="transmembrane region" description="Helical" evidence="1">
    <location>
        <begin position="12"/>
        <end position="35"/>
    </location>
</feature>
<proteinExistence type="predicted"/>
<gene>
    <name evidence="2" type="ORF">JF544_09020</name>
</gene>
<comment type="caution">
    <text evidence="2">The sequence shown here is derived from an EMBL/GenBank/DDBJ whole genome shotgun (WGS) entry which is preliminary data.</text>
</comment>
<dbReference type="RefSeq" id="WP_206933491.1">
    <property type="nucleotide sequence ID" value="NZ_JAEKJY010000002.1"/>
</dbReference>
<keyword evidence="1" id="KW-0472">Membrane</keyword>
<feature type="transmembrane region" description="Helical" evidence="1">
    <location>
        <begin position="41"/>
        <end position="63"/>
    </location>
</feature>
<accession>A0ABS3DVL2</accession>
<evidence type="ECO:0000313" key="3">
    <source>
        <dbReference type="Proteomes" id="UP000663970"/>
    </source>
</evidence>
<dbReference type="Proteomes" id="UP000663970">
    <property type="component" value="Unassembled WGS sequence"/>
</dbReference>
<keyword evidence="1" id="KW-0812">Transmembrane</keyword>
<reference evidence="2 3" key="1">
    <citation type="submission" date="2020-12" db="EMBL/GenBank/DDBJ databases">
        <title>Oil enriched cultivation method for isolating marine PHA-producing bacteria.</title>
        <authorList>
            <person name="Zheng W."/>
            <person name="Yu S."/>
            <person name="Huang Y."/>
        </authorList>
    </citation>
    <scope>NUCLEOTIDE SEQUENCE [LARGE SCALE GENOMIC DNA]</scope>
    <source>
        <strain evidence="2 3">SY-2-6</strain>
    </source>
</reference>
<name>A0ABS3DVL2_9BACI</name>
<evidence type="ECO:0000256" key="1">
    <source>
        <dbReference type="SAM" id="Phobius"/>
    </source>
</evidence>
<protein>
    <submittedName>
        <fullName evidence="2">Uncharacterized protein</fullName>
    </submittedName>
</protein>
<organism evidence="2 3">
    <name type="scientific">Halobacillus kuroshimensis</name>
    <dbReference type="NCBI Taxonomy" id="302481"/>
    <lineage>
        <taxon>Bacteria</taxon>
        <taxon>Bacillati</taxon>
        <taxon>Bacillota</taxon>
        <taxon>Bacilli</taxon>
        <taxon>Bacillales</taxon>
        <taxon>Bacillaceae</taxon>
        <taxon>Halobacillus</taxon>
    </lineage>
</organism>
<keyword evidence="1" id="KW-1133">Transmembrane helix</keyword>
<keyword evidence="3" id="KW-1185">Reference proteome</keyword>
<evidence type="ECO:0000313" key="2">
    <source>
        <dbReference type="EMBL" id="MBN8235393.1"/>
    </source>
</evidence>
<dbReference type="EMBL" id="JAEKJY010000002">
    <property type="protein sequence ID" value="MBN8235393.1"/>
    <property type="molecule type" value="Genomic_DNA"/>
</dbReference>
<sequence>MTDIRSLILKDAGRQLITGGVLLVFGMFFLISILFYQEGSFILSLFYFPLFFVTGAGLFVTGLQDFNKLRHTSIQTADSCPEYTYPLFPKRMYLGQQDIRNDQAGLYDMRGERYAQAEEEHHWKYKPAAVISSWLSFPSIKSGSFVYKDDQDASQYRLEKKGGFKWRGYIQNEAGRYTAYTKEWKGKDGKRVIGFIEGQNLRWQLEGDRYLGWYQVTDENDRVWAKIKQGAIPTEAADRFGNMPGFIIEWSVREQVPSSLVAFLFLFQYGNY</sequence>